<dbReference type="PANTHER" id="PTHR30204:SF82">
    <property type="entry name" value="TRANSCRIPTIONAL REGULATOR, MERR FAMILY"/>
    <property type="match status" value="1"/>
</dbReference>
<dbReference type="InterPro" id="IPR047057">
    <property type="entry name" value="MerR_fam"/>
</dbReference>
<dbReference type="PANTHER" id="PTHR30204">
    <property type="entry name" value="REDOX-CYCLING DRUG-SENSING TRANSCRIPTIONAL ACTIVATOR SOXR"/>
    <property type="match status" value="1"/>
</dbReference>
<dbReference type="InterPro" id="IPR009061">
    <property type="entry name" value="DNA-bd_dom_put_sf"/>
</dbReference>
<dbReference type="GO" id="GO:0003700">
    <property type="term" value="F:DNA-binding transcription factor activity"/>
    <property type="evidence" value="ECO:0007669"/>
    <property type="project" value="InterPro"/>
</dbReference>
<sequence>MYTVKEAAQVTGLTEHAVRFYTDKGLVPSVQRNENNIRLFDEESINWLHGIKCLKQSGMPIGVIKMYIDLCLEGDSTIPQRYTLMMEHKEAALAKLEEAKLHVAHLEEKTVLYQAILEHQTQDTTNPVNWDRIQHMQRTSHAFWHPARIRSTRWPRRVVCLQHRCDGQRRLRSAA</sequence>
<organism evidence="3">
    <name type="scientific">Staphylococcus aureus</name>
    <dbReference type="NCBI Taxonomy" id="1280"/>
    <lineage>
        <taxon>Bacteria</taxon>
        <taxon>Bacillati</taxon>
        <taxon>Bacillota</taxon>
        <taxon>Bacilli</taxon>
        <taxon>Bacillales</taxon>
        <taxon>Staphylococcaceae</taxon>
        <taxon>Staphylococcus</taxon>
    </lineage>
</organism>
<evidence type="ECO:0000259" key="2">
    <source>
        <dbReference type="PROSITE" id="PS50937"/>
    </source>
</evidence>
<feature type="domain" description="HTH merR-type" evidence="2">
    <location>
        <begin position="1"/>
        <end position="70"/>
    </location>
</feature>
<dbReference type="GO" id="GO:0003677">
    <property type="term" value="F:DNA binding"/>
    <property type="evidence" value="ECO:0007669"/>
    <property type="project" value="UniProtKB-KW"/>
</dbReference>
<dbReference type="PRINTS" id="PR00040">
    <property type="entry name" value="HTHMERR"/>
</dbReference>
<evidence type="ECO:0000313" key="3">
    <source>
        <dbReference type="EMBL" id="QCT58516.1"/>
    </source>
</evidence>
<dbReference type="Gene3D" id="1.10.1660.10">
    <property type="match status" value="1"/>
</dbReference>
<protein>
    <submittedName>
        <fullName evidence="3">MerR family transcriptional regulator</fullName>
    </submittedName>
</protein>
<gene>
    <name evidence="3" type="ORF">E1948_14790</name>
</gene>
<reference evidence="3" key="1">
    <citation type="submission" date="2019-04" db="EMBL/GenBank/DDBJ databases">
        <title>Whole-genome sequencing of local methicillin-resistant S. aureus strain Lr2.</title>
        <authorList>
            <person name="Ullah N."/>
            <person name="Ali A."/>
        </authorList>
    </citation>
    <scope>NUCLEOTIDE SEQUENCE [LARGE SCALE GENOMIC DNA]</scope>
    <source>
        <strain evidence="3">Lr2</strain>
    </source>
</reference>
<dbReference type="InterPro" id="IPR000551">
    <property type="entry name" value="MerR-type_HTH_dom"/>
</dbReference>
<dbReference type="PROSITE" id="PS50937">
    <property type="entry name" value="HTH_MERR_2"/>
    <property type="match status" value="1"/>
</dbReference>
<dbReference type="CDD" id="cd01109">
    <property type="entry name" value="HTH_YyaN"/>
    <property type="match status" value="1"/>
</dbReference>
<evidence type="ECO:0000256" key="1">
    <source>
        <dbReference type="ARBA" id="ARBA00023125"/>
    </source>
</evidence>
<dbReference type="Pfam" id="PF13411">
    <property type="entry name" value="MerR_1"/>
    <property type="match status" value="1"/>
</dbReference>
<dbReference type="SUPFAM" id="SSF46955">
    <property type="entry name" value="Putative DNA-binding domain"/>
    <property type="match status" value="1"/>
</dbReference>
<keyword evidence="1" id="KW-0238">DNA-binding</keyword>
<dbReference type="SMART" id="SM00422">
    <property type="entry name" value="HTH_MERR"/>
    <property type="match status" value="1"/>
</dbReference>
<name>A0AAE6KC48_STAAU</name>
<dbReference type="AlphaFoldDB" id="A0AAE6KC48"/>
<dbReference type="EMBL" id="CP038850">
    <property type="protein sequence ID" value="QCT58516.1"/>
    <property type="molecule type" value="Genomic_DNA"/>
</dbReference>
<proteinExistence type="predicted"/>
<accession>A0AAE6KC48</accession>